<evidence type="ECO:0000256" key="1">
    <source>
        <dbReference type="SAM" id="MobiDB-lite"/>
    </source>
</evidence>
<evidence type="ECO:0000313" key="2">
    <source>
        <dbReference type="EMBL" id="SDV06027.1"/>
    </source>
</evidence>
<reference evidence="2 3" key="1">
    <citation type="submission" date="2016-10" db="EMBL/GenBank/DDBJ databases">
        <authorList>
            <person name="Varghese N."/>
            <person name="Submissions S."/>
        </authorList>
    </citation>
    <scope>NUCLEOTIDE SEQUENCE [LARGE SCALE GENOMIC DNA]</scope>
    <source>
        <strain evidence="2 3">BS2777</strain>
    </source>
</reference>
<evidence type="ECO:0000313" key="3">
    <source>
        <dbReference type="Proteomes" id="UP000182085"/>
    </source>
</evidence>
<organism evidence="2 3">
    <name type="scientific">Pseudomonas rhodesiae</name>
    <dbReference type="NCBI Taxonomy" id="76760"/>
    <lineage>
        <taxon>Bacteria</taxon>
        <taxon>Pseudomonadati</taxon>
        <taxon>Pseudomonadota</taxon>
        <taxon>Gammaproteobacteria</taxon>
        <taxon>Pseudomonadales</taxon>
        <taxon>Pseudomonadaceae</taxon>
        <taxon>Pseudomonas</taxon>
    </lineage>
</organism>
<dbReference type="Proteomes" id="UP000182085">
    <property type="component" value="Chromosome I"/>
</dbReference>
<gene>
    <name evidence="2" type="ORF">SAMN04490209_2494</name>
</gene>
<name>A0AAE8KZE7_9PSED</name>
<dbReference type="RefSeq" id="WP_146374981.1">
    <property type="nucleotide sequence ID" value="NZ_BAAAEG010000001.1"/>
</dbReference>
<keyword evidence="3" id="KW-1185">Reference proteome</keyword>
<sequence length="1544" mass="167837">MNIDPLRTSAFSSASALNAQSVPSVSNARSKRNVAVVDLETQSLATRVVKADDAILSEKYSAALLEQLIALRTGTPVSAAAKVIDDIPRFSTFGMAWAQLTHAIESEPFASFARKHKIDTSTLKLNTVDGWELECIADGKPASFSKYDEGWWQATAAVTAAAQALAPTRQVIEYLGPTRAPAQVIGNFYEVGGMYIPEGLVINIAEQKRHGTFVSLPSANADASGSNDAHDSVIRQQQQDAIEVLSTQITLTPSLIPASRRDQKPSVEEADLEMARMYSTGRFSEISGLGVVLNKRSHLLVSEIPERSTLGQTLRNSAVPPAMNQPISLDWIGRFYGEPTGDGSTTWQLKNASSLTRDGFAALRKNNPRTDRRSVGVQERQRAVAQRLEQPHTTQPRATASPAANPLVTLARSQFAGEPTLFTAVARVLNDRIQTIAPGLDVDVNQLAIELPDPDQPGQFKRTQLITLALDHLAGGPAPNFTQDAKAFDTRPRVPRTTLGSPVDVPLHLDLAGLSSAIGALPSRLDEVYNSEFRAYWSKPAFSGADNAFSGSHRALVSSILRSNLQQAALKQTGLDDEQRKTLTMVASQPNGATRPMPLGANSSGADVYTTTGPEPELLITRSLSSPSRQLLLLVETSGKVTPYDSWDDLPESRRPAQRVDANVFDLQADRLIQQHKGEQLSNAPALTDMLPPTQPTTTLPDWMNNADQSQRFVLQELHLRLAGFIQLNKGRTYSSDIPDIRTFAERSFDTLKATSHPAKNLEIVFKVPVGGASYNGIVSGNIKRERMSMTDALLRNLSGLPSRSVEVYVKPGNTRVPELETDGVLQKLIQDANVGKNYPALLKRELLENSDKKAERQSLFAQQVPIELEMKALELAIQKKSGLDTTGFRYIQAVLDPKPGAKIVDGQEIVVRPLAFIPGPGKAPDIVDNMYLIEPEDSETGPHILYRPLIADAPLLQFQSRKQLLEAIQNPGRLQSDILAWLPDESTREYYKNWSFKEPDANTLNWFGVGDGETVPAEPKLAAGGYAAADALKAQLQAGHLMNHLYDANAQALTTLAEEKTVSNDESRWATLQEGGFLLLNALLPALRGPGALLGLAMQGAGIVKDLEVLRGDDMRLKETALADMLLNVATLLIHFKARALNEPASGARTTTAGTRTGAVLVEEVNAPATPPSNRIVLGGPVDIKPLAGDIQVFVDTYDGRQRLNIMGHGEKPAGDKPSFILGENGKRYAAVDVDRELLARGINIRDYEDVRLLACYSASGGQASLASQLNALTGAQVKGFEQEIIVDYNGVNDKDPFTLYEEARARYRDEYRTLSDNDIHLLAEKEMNNTLAGRDVAFNVRKDTGTEIELNIGSDEKPVFYKTKVDYKPRTFGTAKTSPTPTPVDVKMGYSHTVQDAQTPLSTRSLTDCSALAVLTDLKDGVYQKRTLMHLTGSNLEFGLFDKDTYQVLDELNRSLAEGGKVIFVGGVDSQSPVGMGVVLGQEHNGKKPLLDLLKKPGVDVTIASSLGVDIKPDGSFNLIDGTGKGVFTKPMIRDVFDFAAD</sequence>
<protein>
    <submittedName>
        <fullName evidence="2">Uncharacterized protein</fullName>
    </submittedName>
</protein>
<dbReference type="EMBL" id="LT629801">
    <property type="protein sequence ID" value="SDV06027.1"/>
    <property type="molecule type" value="Genomic_DNA"/>
</dbReference>
<accession>A0AAE8KZE7</accession>
<proteinExistence type="predicted"/>
<feature type="region of interest" description="Disordered" evidence="1">
    <location>
        <begin position="364"/>
        <end position="404"/>
    </location>
</feature>
<feature type="compositionally biased region" description="Basic and acidic residues" evidence="1">
    <location>
        <begin position="368"/>
        <end position="382"/>
    </location>
</feature>